<protein>
    <submittedName>
        <fullName evidence="12">Interleukin 12 receptor subunit beta 2</fullName>
    </submittedName>
</protein>
<keyword evidence="8" id="KW-1015">Disulfide bond</keyword>
<evidence type="ECO:0000256" key="8">
    <source>
        <dbReference type="ARBA" id="ARBA00023157"/>
    </source>
</evidence>
<keyword evidence="10" id="KW-0325">Glycoprotein</keyword>
<proteinExistence type="inferred from homology"/>
<dbReference type="Ensembl" id="ENSNNAT00000029017.1">
    <property type="protein sequence ID" value="ENSNNAP00000027693.1"/>
    <property type="gene ID" value="ENSNNAG00000017905.1"/>
</dbReference>
<accession>A0A8C6YH95</accession>
<keyword evidence="7" id="KW-0472">Membrane</keyword>
<evidence type="ECO:0000256" key="3">
    <source>
        <dbReference type="ARBA" id="ARBA00022692"/>
    </source>
</evidence>
<dbReference type="PROSITE" id="PS01353">
    <property type="entry name" value="HEMATOPO_REC_L_F2"/>
    <property type="match status" value="1"/>
</dbReference>
<dbReference type="InterPro" id="IPR003529">
    <property type="entry name" value="Hematopoietin_rcpt_Gp130_CS"/>
</dbReference>
<comment type="similarity">
    <text evidence="2">Belongs to the type I cytokine receptor family. Type 2 subfamily.</text>
</comment>
<feature type="domain" description="Fibronectin type-III" evidence="11">
    <location>
        <begin position="527"/>
        <end position="622"/>
    </location>
</feature>
<evidence type="ECO:0000256" key="6">
    <source>
        <dbReference type="ARBA" id="ARBA00022989"/>
    </source>
</evidence>
<dbReference type="GeneTree" id="ENSGT00940000159829"/>
<dbReference type="PANTHER" id="PTHR48423">
    <property type="entry name" value="INTERLEUKIN-27 RECEPTOR SUBUNIT ALPHA"/>
    <property type="match status" value="1"/>
</dbReference>
<dbReference type="Pfam" id="PF00041">
    <property type="entry name" value="fn3"/>
    <property type="match status" value="1"/>
</dbReference>
<dbReference type="InterPro" id="IPR013783">
    <property type="entry name" value="Ig-like_fold"/>
</dbReference>
<keyword evidence="3" id="KW-0812">Transmembrane</keyword>
<reference evidence="12" key="2">
    <citation type="submission" date="2025-09" db="UniProtKB">
        <authorList>
            <consortium name="Ensembl"/>
        </authorList>
    </citation>
    <scope>IDENTIFICATION</scope>
</reference>
<feature type="domain" description="Fibronectin type-III" evidence="11">
    <location>
        <begin position="233"/>
        <end position="323"/>
    </location>
</feature>
<dbReference type="AlphaFoldDB" id="A0A8C6YH95"/>
<keyword evidence="9" id="KW-0675">Receptor</keyword>
<dbReference type="SUPFAM" id="SSF49265">
    <property type="entry name" value="Fibronectin type III"/>
    <property type="match status" value="3"/>
</dbReference>
<dbReference type="InterPro" id="IPR052672">
    <property type="entry name" value="Type1_Cytokine_Rcpt_Type2"/>
</dbReference>
<dbReference type="OMA" id="KWAKECT"/>
<dbReference type="Gene3D" id="2.60.40.10">
    <property type="entry name" value="Immunoglobulins"/>
    <property type="match status" value="4"/>
</dbReference>
<evidence type="ECO:0000256" key="2">
    <source>
        <dbReference type="ARBA" id="ARBA00008921"/>
    </source>
</evidence>
<dbReference type="GO" id="GO:0032729">
    <property type="term" value="P:positive regulation of type II interferon production"/>
    <property type="evidence" value="ECO:0007669"/>
    <property type="project" value="Ensembl"/>
</dbReference>
<dbReference type="OrthoDB" id="10005435at2759"/>
<keyword evidence="6" id="KW-1133">Transmembrane helix</keyword>
<dbReference type="Proteomes" id="UP000694559">
    <property type="component" value="Unplaced"/>
</dbReference>
<keyword evidence="5" id="KW-0677">Repeat</keyword>
<evidence type="ECO:0000256" key="10">
    <source>
        <dbReference type="ARBA" id="ARBA00023180"/>
    </source>
</evidence>
<evidence type="ECO:0000313" key="13">
    <source>
        <dbReference type="Proteomes" id="UP000694559"/>
    </source>
</evidence>
<dbReference type="PROSITE" id="PS50853">
    <property type="entry name" value="FN3"/>
    <property type="match status" value="3"/>
</dbReference>
<evidence type="ECO:0000256" key="9">
    <source>
        <dbReference type="ARBA" id="ARBA00023170"/>
    </source>
</evidence>
<gene>
    <name evidence="12" type="primary">IL12RB2</name>
</gene>
<reference evidence="12" key="1">
    <citation type="submission" date="2025-08" db="UniProtKB">
        <authorList>
            <consortium name="Ensembl"/>
        </authorList>
    </citation>
    <scope>IDENTIFICATION</scope>
</reference>
<evidence type="ECO:0000256" key="7">
    <source>
        <dbReference type="ARBA" id="ARBA00023136"/>
    </source>
</evidence>
<evidence type="ECO:0000256" key="5">
    <source>
        <dbReference type="ARBA" id="ARBA00022737"/>
    </source>
</evidence>
<dbReference type="GO" id="GO:0015026">
    <property type="term" value="F:coreceptor activity"/>
    <property type="evidence" value="ECO:0007669"/>
    <property type="project" value="Ensembl"/>
</dbReference>
<dbReference type="GO" id="GO:0004896">
    <property type="term" value="F:cytokine receptor activity"/>
    <property type="evidence" value="ECO:0007669"/>
    <property type="project" value="InterPro"/>
</dbReference>
<keyword evidence="4" id="KW-0732">Signal</keyword>
<dbReference type="SMART" id="SM00060">
    <property type="entry name" value="FN3"/>
    <property type="match status" value="5"/>
</dbReference>
<dbReference type="InterPro" id="IPR036116">
    <property type="entry name" value="FN3_sf"/>
</dbReference>
<evidence type="ECO:0000256" key="1">
    <source>
        <dbReference type="ARBA" id="ARBA00004479"/>
    </source>
</evidence>
<dbReference type="GO" id="GO:0035722">
    <property type="term" value="P:interleukin-12-mediated signaling pathway"/>
    <property type="evidence" value="ECO:0007669"/>
    <property type="project" value="Ensembl"/>
</dbReference>
<evidence type="ECO:0000256" key="4">
    <source>
        <dbReference type="ARBA" id="ARBA00022729"/>
    </source>
</evidence>
<feature type="domain" description="Fibronectin type-III" evidence="11">
    <location>
        <begin position="426"/>
        <end position="524"/>
    </location>
</feature>
<sequence length="855" mass="96320">MKKSRSKNSAENIKMINVRSLPLKMWLLVFLGAGVKVLLSEECKSQWGHMHANGTELSLKSTVDLSCWLNKSSYRRHCVIVLSQNHSIISSSSSLDSSIRTQVLLNTFGRQMFECRCKEPRPLNICGIYVFVGIAPDQPKNVSCAQYGKYGPTICSWDKGYYTYLLTTYTLWITNETPNRTVLGEKNSTIVHLRKKLDFETTYTVVVEATNKLGSNSSEPIQFTLVDIVKPHPPVNLSVSCDAFAPQNCTILWQDQQETQSFRLRYQPIHSNSWITLENLNARRYDLHDLQPKIKYEFQVSCRLLLERGLWSDWSPAFQTEAVPFEPVDVWYLKKETASKMQNITLFWKSVNVSGTISQNFHYQVIFQNLNQMPPRTAEMSVTTNTVLSHVSLKVDYNITLNSKNSRGVSPSVYITTKLGISELLPPNRVSATSMDNERIIVKWEVPSAPSSSINGYVVEWVEIPQDYHRNPSPTWFKIPVSNCTVIKENLKPNICYHISVFALYQDRAGKAATTTENISAKAPITGPQIVNVTMEDGSILVSWGEVPEHQRMGCIISYKIYLQKQFSSVPPDVHEISKPAPQPFYVKNIEAGASYVIWMTASTNAGESPKGNEELIHIKTGGFIPVSHWVPTVAISLSIGLSVFFCYIPAVRQKIFSLFSALVFGWYPDPANSTWAKEFTSTKDESRSNSTEFLSQPVRTEDPETLQIKEVLTERHGFAFMDGHIYKNTKTEALSTRTSNRNSLTTNVTDSAGNYQLPSLYKKLLPEDPNESQIFSECLVNPLENATVDYLPTTTPAIMISEEDSIGSELSPLPIFPITSFRRNSGFSGGKLTLDAIKMDCSSFTENPFLRTDI</sequence>
<dbReference type="CDD" id="cd00063">
    <property type="entry name" value="FN3"/>
    <property type="match status" value="3"/>
</dbReference>
<keyword evidence="13" id="KW-1185">Reference proteome</keyword>
<dbReference type="GO" id="GO:0005886">
    <property type="term" value="C:plasma membrane"/>
    <property type="evidence" value="ECO:0007669"/>
    <property type="project" value="Ensembl"/>
</dbReference>
<evidence type="ECO:0000259" key="11">
    <source>
        <dbReference type="PROSITE" id="PS50853"/>
    </source>
</evidence>
<dbReference type="GO" id="GO:0045063">
    <property type="term" value="P:T-helper 1 cell differentiation"/>
    <property type="evidence" value="ECO:0007669"/>
    <property type="project" value="Ensembl"/>
</dbReference>
<name>A0A8C6YH95_NAJNA</name>
<evidence type="ECO:0000313" key="12">
    <source>
        <dbReference type="Ensembl" id="ENSNNAP00000027693.1"/>
    </source>
</evidence>
<dbReference type="PANTHER" id="PTHR48423:SF1">
    <property type="entry name" value="INTERLEUKIN-27 RECEPTOR SUBUNIT ALPHA"/>
    <property type="match status" value="1"/>
</dbReference>
<comment type="subcellular location">
    <subcellularLocation>
        <location evidence="1">Membrane</location>
        <topology evidence="1">Single-pass type I membrane protein</topology>
    </subcellularLocation>
</comment>
<organism evidence="12 13">
    <name type="scientific">Naja naja</name>
    <name type="common">Indian cobra</name>
    <dbReference type="NCBI Taxonomy" id="35670"/>
    <lineage>
        <taxon>Eukaryota</taxon>
        <taxon>Metazoa</taxon>
        <taxon>Chordata</taxon>
        <taxon>Craniata</taxon>
        <taxon>Vertebrata</taxon>
        <taxon>Euteleostomi</taxon>
        <taxon>Lepidosauria</taxon>
        <taxon>Squamata</taxon>
        <taxon>Bifurcata</taxon>
        <taxon>Unidentata</taxon>
        <taxon>Episquamata</taxon>
        <taxon>Toxicofera</taxon>
        <taxon>Serpentes</taxon>
        <taxon>Colubroidea</taxon>
        <taxon>Elapidae</taxon>
        <taxon>Elapinae</taxon>
        <taxon>Naja</taxon>
    </lineage>
</organism>
<dbReference type="InterPro" id="IPR003961">
    <property type="entry name" value="FN3_dom"/>
</dbReference>